<evidence type="ECO:0008006" key="3">
    <source>
        <dbReference type="Google" id="ProtNLM"/>
    </source>
</evidence>
<evidence type="ECO:0000313" key="1">
    <source>
        <dbReference type="EMBL" id="CAB4136127.1"/>
    </source>
</evidence>
<dbReference type="Pfam" id="PF07102">
    <property type="entry name" value="YbcO"/>
    <property type="match status" value="1"/>
</dbReference>
<proteinExistence type="predicted"/>
<reference evidence="1" key="1">
    <citation type="submission" date="2020-04" db="EMBL/GenBank/DDBJ databases">
        <authorList>
            <person name="Chiriac C."/>
            <person name="Salcher M."/>
            <person name="Ghai R."/>
            <person name="Kavagutti S V."/>
        </authorList>
    </citation>
    <scope>NUCLEOTIDE SEQUENCE</scope>
</reference>
<protein>
    <recommendedName>
        <fullName evidence="3">DUF1364 family protein</fullName>
    </recommendedName>
</protein>
<dbReference type="InterPro" id="IPR010774">
    <property type="entry name" value="YbcO"/>
</dbReference>
<accession>A0A6J5LSV8</accession>
<dbReference type="Gene3D" id="3.30.50.20">
    <property type="entry name" value="prophage-derive protein ybcO"/>
    <property type="match status" value="1"/>
</dbReference>
<sequence>MNIYRDKSLLKLAQGEECLLRVENFCQGGSETIVACHSNSGKDGKGMGQKASDAYSVWGCAACHRWLDQGSASHDDRQKAFEDAHIRQIVEWIKIARTPTLRPWKVQAARNVLTHLGISWTQ</sequence>
<name>A0A6J5LSV8_9CAUD</name>
<dbReference type="EMBL" id="LR796311">
    <property type="protein sequence ID" value="CAB4136127.1"/>
    <property type="molecule type" value="Genomic_DNA"/>
</dbReference>
<evidence type="ECO:0000313" key="2">
    <source>
        <dbReference type="EMBL" id="CAB4150693.1"/>
    </source>
</evidence>
<organism evidence="1">
    <name type="scientific">uncultured Caudovirales phage</name>
    <dbReference type="NCBI Taxonomy" id="2100421"/>
    <lineage>
        <taxon>Viruses</taxon>
        <taxon>Duplodnaviria</taxon>
        <taxon>Heunggongvirae</taxon>
        <taxon>Uroviricota</taxon>
        <taxon>Caudoviricetes</taxon>
        <taxon>Peduoviridae</taxon>
        <taxon>Maltschvirus</taxon>
        <taxon>Maltschvirus maltsch</taxon>
    </lineage>
</organism>
<gene>
    <name evidence="1" type="ORF">UFOVP294_18</name>
    <name evidence="2" type="ORF">UFOVP566_67</name>
</gene>
<dbReference type="EMBL" id="LR796538">
    <property type="protein sequence ID" value="CAB4150693.1"/>
    <property type="molecule type" value="Genomic_DNA"/>
</dbReference>